<dbReference type="PANTHER" id="PTHR42756">
    <property type="entry name" value="TRANSCRIPTIONAL REGULATOR, MARR"/>
    <property type="match status" value="1"/>
</dbReference>
<dbReference type="Gene3D" id="1.10.10.10">
    <property type="entry name" value="Winged helix-like DNA-binding domain superfamily/Winged helix DNA-binding domain"/>
    <property type="match status" value="1"/>
</dbReference>
<sequence>MDVDLGEMVRDNRYISIQLSAKSDRALAEQGLTGVQATVLLHILENSEGETSLTDLHRELGYSMSAASSLVKRLREKGYISVEGCPLDERRKLLRVTEKGEHVRDMMDSMLKALPDLLFRGFSDEEIQTFSRLQKKMLKNLSSPEDSNLEG</sequence>
<evidence type="ECO:0000256" key="1">
    <source>
        <dbReference type="ARBA" id="ARBA00023015"/>
    </source>
</evidence>
<dbReference type="InterPro" id="IPR000835">
    <property type="entry name" value="HTH_MarR-typ"/>
</dbReference>
<dbReference type="InterPro" id="IPR036388">
    <property type="entry name" value="WH-like_DNA-bd_sf"/>
</dbReference>
<dbReference type="AlphaFoldDB" id="A0A9D1CTG8"/>
<evidence type="ECO:0000256" key="3">
    <source>
        <dbReference type="ARBA" id="ARBA00023163"/>
    </source>
</evidence>
<dbReference type="EMBL" id="DVGA01000041">
    <property type="protein sequence ID" value="HIQ78380.1"/>
    <property type="molecule type" value="Genomic_DNA"/>
</dbReference>
<organism evidence="5 6">
    <name type="scientific">Candidatus Scatomorpha intestinavium</name>
    <dbReference type="NCBI Taxonomy" id="2840922"/>
    <lineage>
        <taxon>Bacteria</taxon>
        <taxon>Bacillati</taxon>
        <taxon>Bacillota</taxon>
        <taxon>Clostridia</taxon>
        <taxon>Eubacteriales</taxon>
        <taxon>Candidatus Scatomorpha</taxon>
    </lineage>
</organism>
<dbReference type="Proteomes" id="UP000824262">
    <property type="component" value="Unassembled WGS sequence"/>
</dbReference>
<evidence type="ECO:0000313" key="5">
    <source>
        <dbReference type="EMBL" id="HIQ78380.1"/>
    </source>
</evidence>
<dbReference type="PRINTS" id="PR00598">
    <property type="entry name" value="HTHMARR"/>
</dbReference>
<keyword evidence="1" id="KW-0805">Transcription regulation</keyword>
<dbReference type="SUPFAM" id="SSF46785">
    <property type="entry name" value="Winged helix' DNA-binding domain"/>
    <property type="match status" value="1"/>
</dbReference>
<dbReference type="GO" id="GO:0003677">
    <property type="term" value="F:DNA binding"/>
    <property type="evidence" value="ECO:0007669"/>
    <property type="project" value="UniProtKB-KW"/>
</dbReference>
<feature type="domain" description="HTH marR-type" evidence="4">
    <location>
        <begin position="1"/>
        <end position="139"/>
    </location>
</feature>
<dbReference type="PANTHER" id="PTHR42756:SF1">
    <property type="entry name" value="TRANSCRIPTIONAL REPRESSOR OF EMRAB OPERON"/>
    <property type="match status" value="1"/>
</dbReference>
<evidence type="ECO:0000256" key="2">
    <source>
        <dbReference type="ARBA" id="ARBA00023125"/>
    </source>
</evidence>
<keyword evidence="2" id="KW-0238">DNA-binding</keyword>
<dbReference type="GO" id="GO:0003700">
    <property type="term" value="F:DNA-binding transcription factor activity"/>
    <property type="evidence" value="ECO:0007669"/>
    <property type="project" value="InterPro"/>
</dbReference>
<comment type="caution">
    <text evidence="5">The sequence shown here is derived from an EMBL/GenBank/DDBJ whole genome shotgun (WGS) entry which is preliminary data.</text>
</comment>
<reference evidence="5" key="2">
    <citation type="journal article" date="2021" name="PeerJ">
        <title>Extensive microbial diversity within the chicken gut microbiome revealed by metagenomics and culture.</title>
        <authorList>
            <person name="Gilroy R."/>
            <person name="Ravi A."/>
            <person name="Getino M."/>
            <person name="Pursley I."/>
            <person name="Horton D.L."/>
            <person name="Alikhan N.F."/>
            <person name="Baker D."/>
            <person name="Gharbi K."/>
            <person name="Hall N."/>
            <person name="Watson M."/>
            <person name="Adriaenssens E.M."/>
            <person name="Foster-Nyarko E."/>
            <person name="Jarju S."/>
            <person name="Secka A."/>
            <person name="Antonio M."/>
            <person name="Oren A."/>
            <person name="Chaudhuri R.R."/>
            <person name="La Ragione R."/>
            <person name="Hildebrand F."/>
            <person name="Pallen M.J."/>
        </authorList>
    </citation>
    <scope>NUCLEOTIDE SEQUENCE</scope>
    <source>
        <strain evidence="5">ChiBcolR7-354</strain>
    </source>
</reference>
<evidence type="ECO:0000259" key="4">
    <source>
        <dbReference type="PROSITE" id="PS50995"/>
    </source>
</evidence>
<dbReference type="InterPro" id="IPR036390">
    <property type="entry name" value="WH_DNA-bd_sf"/>
</dbReference>
<evidence type="ECO:0000313" key="6">
    <source>
        <dbReference type="Proteomes" id="UP000824262"/>
    </source>
</evidence>
<reference evidence="5" key="1">
    <citation type="submission" date="2020-10" db="EMBL/GenBank/DDBJ databases">
        <authorList>
            <person name="Gilroy R."/>
        </authorList>
    </citation>
    <scope>NUCLEOTIDE SEQUENCE</scope>
    <source>
        <strain evidence="5">ChiBcolR7-354</strain>
    </source>
</reference>
<protein>
    <submittedName>
        <fullName evidence="5">Winged helix-turn-helix transcriptional regulator</fullName>
    </submittedName>
</protein>
<proteinExistence type="predicted"/>
<gene>
    <name evidence="5" type="ORF">IAB77_03880</name>
</gene>
<dbReference type="PROSITE" id="PS50995">
    <property type="entry name" value="HTH_MARR_2"/>
    <property type="match status" value="1"/>
</dbReference>
<accession>A0A9D1CTG8</accession>
<name>A0A9D1CTG8_9FIRM</name>
<keyword evidence="3" id="KW-0804">Transcription</keyword>
<dbReference type="Pfam" id="PF12802">
    <property type="entry name" value="MarR_2"/>
    <property type="match status" value="1"/>
</dbReference>
<dbReference type="SMART" id="SM00347">
    <property type="entry name" value="HTH_MARR"/>
    <property type="match status" value="1"/>
</dbReference>